<protein>
    <recommendedName>
        <fullName evidence="1">DUF4136 domain-containing protein</fullName>
    </recommendedName>
</protein>
<name>F0R321_PHOSB</name>
<feature type="domain" description="DUF4136" evidence="1">
    <location>
        <begin position="34"/>
        <end position="204"/>
    </location>
</feature>
<dbReference type="eggNOG" id="ENOG502ZB9T">
    <property type="taxonomic scope" value="Bacteria"/>
</dbReference>
<dbReference type="Pfam" id="PF13590">
    <property type="entry name" value="DUF4136"/>
    <property type="match status" value="1"/>
</dbReference>
<gene>
    <name evidence="2" type="ordered locus">Bacsa_3054</name>
</gene>
<evidence type="ECO:0000313" key="3">
    <source>
        <dbReference type="Proteomes" id="UP000007486"/>
    </source>
</evidence>
<proteinExistence type="predicted"/>
<evidence type="ECO:0000313" key="2">
    <source>
        <dbReference type="EMBL" id="ADY37582.1"/>
    </source>
</evidence>
<dbReference type="AlphaFoldDB" id="F0R321"/>
<organism evidence="2 3">
    <name type="scientific">Phocaeicola salanitronis (strain DSM 18170 / JCM 13657 / CCUG 60908 / BL78)</name>
    <name type="common">Bacteroides salanitronis</name>
    <dbReference type="NCBI Taxonomy" id="667015"/>
    <lineage>
        <taxon>Bacteria</taxon>
        <taxon>Pseudomonadati</taxon>
        <taxon>Bacteroidota</taxon>
        <taxon>Bacteroidia</taxon>
        <taxon>Bacteroidales</taxon>
        <taxon>Bacteroidaceae</taxon>
        <taxon>Phocaeicola</taxon>
    </lineage>
</organism>
<evidence type="ECO:0000259" key="1">
    <source>
        <dbReference type="Pfam" id="PF13590"/>
    </source>
</evidence>
<dbReference type="KEGG" id="bsa:Bacsa_3054"/>
<reference evidence="2 3" key="1">
    <citation type="journal article" date="2011" name="Stand. Genomic Sci.">
        <title>Complete genome sequence of Bacteroides salanitronis type strain (BL78).</title>
        <authorList>
            <person name="Gronow S."/>
            <person name="Held B."/>
            <person name="Lucas S."/>
            <person name="Lapidus A."/>
            <person name="Del Rio T.G."/>
            <person name="Nolan M."/>
            <person name="Tice H."/>
            <person name="Deshpande S."/>
            <person name="Cheng J.F."/>
            <person name="Pitluck S."/>
            <person name="Liolios K."/>
            <person name="Pagani I."/>
            <person name="Ivanova N."/>
            <person name="Mavromatis K."/>
            <person name="Pati A."/>
            <person name="Tapia R."/>
            <person name="Han C."/>
            <person name="Goodwin L."/>
            <person name="Chen A."/>
            <person name="Palaniappan K."/>
            <person name="Land M."/>
            <person name="Hauser L."/>
            <person name="Chang Y.J."/>
            <person name="Jeffries C.D."/>
            <person name="Brambilla E.M."/>
            <person name="Rohde M."/>
            <person name="Goker M."/>
            <person name="Detter J.C."/>
            <person name="Woyke T."/>
            <person name="Bristow J."/>
            <person name="Markowitz V."/>
            <person name="Hugenholtz P."/>
            <person name="Kyrpides N.C."/>
            <person name="Klenk H.P."/>
            <person name="Eisen J.A."/>
        </authorList>
    </citation>
    <scope>NUCLEOTIDE SEQUENCE [LARGE SCALE GENOMIC DNA]</scope>
    <source>
        <strain evidence="2 3">DSM 18170</strain>
    </source>
</reference>
<dbReference type="Gene3D" id="3.30.160.670">
    <property type="match status" value="1"/>
</dbReference>
<dbReference type="InterPro" id="IPR025411">
    <property type="entry name" value="DUF4136"/>
</dbReference>
<sequence length="211" mass="23976">MKKKFLLFAGITALFLAACEKDPDMGELDTDLVVYTNHDNSVDFSQYATYYLPDSILEAGSVRASYWTDENAQTLIDEVESQMTRLGYQRITDPSQKDEADVGIQLSYLAQTKTVISGGYWNGWWDSFYWGGYWGGWYYPYPVTYSYDTQALILEMADLTGRDNEEQPSIPVVWYASASGFQFGNNRVNMQLLTEGINQAFSQSAYLSTDK</sequence>
<accession>F0R321</accession>
<dbReference type="OrthoDB" id="677831at2"/>
<dbReference type="EMBL" id="CP002530">
    <property type="protein sequence ID" value="ADY37582.1"/>
    <property type="molecule type" value="Genomic_DNA"/>
</dbReference>
<dbReference type="RefSeq" id="WP_013618954.1">
    <property type="nucleotide sequence ID" value="NC_015164.1"/>
</dbReference>
<keyword evidence="3" id="KW-1185">Reference proteome</keyword>
<dbReference type="HOGENOM" id="CLU_110587_0_0_10"/>
<dbReference type="Proteomes" id="UP000007486">
    <property type="component" value="Chromosome"/>
</dbReference>
<dbReference type="PROSITE" id="PS51257">
    <property type="entry name" value="PROKAR_LIPOPROTEIN"/>
    <property type="match status" value="1"/>
</dbReference>
<dbReference type="STRING" id="667015.Bacsa_3054"/>